<gene>
    <name evidence="2" type="ORF">S03H2_14647</name>
</gene>
<comment type="caution">
    <text evidence="2">The sequence shown here is derived from an EMBL/GenBank/DDBJ whole genome shotgun (WGS) entry which is preliminary data.</text>
</comment>
<name>X1HIM6_9ZZZZ</name>
<protein>
    <recommendedName>
        <fullName evidence="1">Recombinase domain-containing protein</fullName>
    </recommendedName>
</protein>
<dbReference type="GO" id="GO:0000150">
    <property type="term" value="F:DNA strand exchange activity"/>
    <property type="evidence" value="ECO:0007669"/>
    <property type="project" value="InterPro"/>
</dbReference>
<dbReference type="Pfam" id="PF07508">
    <property type="entry name" value="Recombinase"/>
    <property type="match status" value="1"/>
</dbReference>
<feature type="domain" description="Recombinase" evidence="1">
    <location>
        <begin position="37"/>
        <end position="155"/>
    </location>
</feature>
<sequence length="404" mass="45322">GIIEVMDEFFSANLAQDVIRGMKENAMRGHFTGGKPPYGFRIEKVKDEHKLRSTLVPETTLAPVAKRAFNMAISGKGIKEIAKGFNNDGIITATGKKWTSTGIHSLLTNEVYTGTLVWGKRSNIQPIRIENAWPAIVDRETFLKVQAILKSRAPKIIHPRRAVSDYLLSGIIKCGVCGKAMSGHSAKSGKFFYYRCSNATKRGPSECPGHWIPKSKIEGFIVDRIRSYILTEENLLELASIVNEEIDASMNSVMERQETLELQISDADSRLEHLYDALEKGSFSSDELAPRIRKLQERKNGLLEKKCEIAVEAQPNFLEMPELKVIQGYVENLSSFLASSSIVEKRGFLKSFVNEIIVVDGMITINYRLPMPPENSEEENIAVLPFIQHGRPYRSRTCDTLIKS</sequence>
<proteinExistence type="predicted"/>
<dbReference type="InterPro" id="IPR050639">
    <property type="entry name" value="SSR_resolvase"/>
</dbReference>
<dbReference type="InterPro" id="IPR011109">
    <property type="entry name" value="DNA_bind_recombinase_dom"/>
</dbReference>
<dbReference type="Pfam" id="PF13408">
    <property type="entry name" value="Zn_ribbon_recom"/>
    <property type="match status" value="1"/>
</dbReference>
<dbReference type="InterPro" id="IPR025827">
    <property type="entry name" value="Zn_ribbon_recom_dom"/>
</dbReference>
<dbReference type="GO" id="GO:0003677">
    <property type="term" value="F:DNA binding"/>
    <property type="evidence" value="ECO:0007669"/>
    <property type="project" value="InterPro"/>
</dbReference>
<dbReference type="Gene3D" id="3.90.1750.20">
    <property type="entry name" value="Putative Large Serine Recombinase, Chain B, Domain 2"/>
    <property type="match status" value="1"/>
</dbReference>
<dbReference type="PROSITE" id="PS51737">
    <property type="entry name" value="RECOMBINASE_DNA_BIND"/>
    <property type="match status" value="1"/>
</dbReference>
<dbReference type="PANTHER" id="PTHR30461">
    <property type="entry name" value="DNA-INVERTASE FROM LAMBDOID PROPHAGE"/>
    <property type="match status" value="1"/>
</dbReference>
<dbReference type="InterPro" id="IPR038109">
    <property type="entry name" value="DNA_bind_recomb_sf"/>
</dbReference>
<accession>X1HIM6</accession>
<evidence type="ECO:0000259" key="1">
    <source>
        <dbReference type="PROSITE" id="PS51737"/>
    </source>
</evidence>
<evidence type="ECO:0000313" key="2">
    <source>
        <dbReference type="EMBL" id="GAH45163.1"/>
    </source>
</evidence>
<organism evidence="2">
    <name type="scientific">marine sediment metagenome</name>
    <dbReference type="NCBI Taxonomy" id="412755"/>
    <lineage>
        <taxon>unclassified sequences</taxon>
        <taxon>metagenomes</taxon>
        <taxon>ecological metagenomes</taxon>
    </lineage>
</organism>
<dbReference type="PANTHER" id="PTHR30461:SF23">
    <property type="entry name" value="DNA RECOMBINASE-RELATED"/>
    <property type="match status" value="1"/>
</dbReference>
<dbReference type="AlphaFoldDB" id="X1HIM6"/>
<dbReference type="EMBL" id="BARU01007438">
    <property type="protein sequence ID" value="GAH45163.1"/>
    <property type="molecule type" value="Genomic_DNA"/>
</dbReference>
<reference evidence="2" key="1">
    <citation type="journal article" date="2014" name="Front. Microbiol.">
        <title>High frequency of phylogenetically diverse reductive dehalogenase-homologous genes in deep subseafloor sedimentary metagenomes.</title>
        <authorList>
            <person name="Kawai M."/>
            <person name="Futagami T."/>
            <person name="Toyoda A."/>
            <person name="Takaki Y."/>
            <person name="Nishi S."/>
            <person name="Hori S."/>
            <person name="Arai W."/>
            <person name="Tsubouchi T."/>
            <person name="Morono Y."/>
            <person name="Uchiyama I."/>
            <person name="Ito T."/>
            <person name="Fujiyama A."/>
            <person name="Inagaki F."/>
            <person name="Takami H."/>
        </authorList>
    </citation>
    <scope>NUCLEOTIDE SEQUENCE</scope>
    <source>
        <strain evidence="2">Expedition CK06-06</strain>
    </source>
</reference>
<feature type="non-terminal residue" evidence="2">
    <location>
        <position position="1"/>
    </location>
</feature>
<feature type="non-terminal residue" evidence="2">
    <location>
        <position position="404"/>
    </location>
</feature>